<dbReference type="RefSeq" id="WP_257122190.1">
    <property type="nucleotide sequence ID" value="NZ_CP099464.1"/>
</dbReference>
<evidence type="ECO:0000256" key="1">
    <source>
        <dbReference type="SAM" id="MobiDB-lite"/>
    </source>
</evidence>
<evidence type="ECO:0000313" key="3">
    <source>
        <dbReference type="EMBL" id="UUO18089.1"/>
    </source>
</evidence>
<protein>
    <submittedName>
        <fullName evidence="3">DUF4347 domain-containing protein</fullName>
    </submittedName>
</protein>
<dbReference type="Proteomes" id="UP001057561">
    <property type="component" value="Chromosome"/>
</dbReference>
<organism evidence="3 4">
    <name type="scientific">Dolichospermum heterosporum TAC447</name>
    <dbReference type="NCBI Taxonomy" id="747523"/>
    <lineage>
        <taxon>Bacteria</taxon>
        <taxon>Bacillati</taxon>
        <taxon>Cyanobacteriota</taxon>
        <taxon>Cyanophyceae</taxon>
        <taxon>Nostocales</taxon>
        <taxon>Aphanizomenonaceae</taxon>
        <taxon>Dolichospermum</taxon>
        <taxon>Dolichospermum heterosporum</taxon>
    </lineage>
</organism>
<dbReference type="InterPro" id="IPR018511">
    <property type="entry name" value="Hemolysin-typ_Ca-bd_CS"/>
</dbReference>
<dbReference type="InterPro" id="IPR001343">
    <property type="entry name" value="Hemolysn_Ca-bd"/>
</dbReference>
<evidence type="ECO:0000313" key="4">
    <source>
        <dbReference type="Proteomes" id="UP001057561"/>
    </source>
</evidence>
<name>A0ABY5M890_9CYAN</name>
<reference evidence="3" key="1">
    <citation type="submission" date="2022-06" db="EMBL/GenBank/DDBJ databases">
        <title>Nostosin G and Spiroidesin B from the Cyanobacterium Dolichospermum sp. NIES-1697.</title>
        <authorList>
            <person name="Phan C.-S."/>
            <person name="Mehjabin J.J."/>
            <person name="Anas A.R.J."/>
            <person name="Hayasaka M."/>
            <person name="Onoki R."/>
            <person name="Wang J."/>
            <person name="Umezawa T."/>
            <person name="Washio K."/>
            <person name="Morikawa M."/>
            <person name="Okino T."/>
        </authorList>
    </citation>
    <scope>NUCLEOTIDE SEQUENCE</scope>
    <source>
        <strain evidence="3">NIES-1697</strain>
    </source>
</reference>
<dbReference type="PRINTS" id="PR00313">
    <property type="entry name" value="CABNDNGRPT"/>
</dbReference>
<keyword evidence="4" id="KW-1185">Reference proteome</keyword>
<dbReference type="Pfam" id="PF14252">
    <property type="entry name" value="DUF4347"/>
    <property type="match status" value="1"/>
</dbReference>
<sequence>MSINDITNLNSYNSDLLQPLNSELEDPLYQKPYKSSNLPNYGLDTLVFVDSLVQDYGQILSNLSSSGVVVLDSHFDGIGQIGEVLKNYHDISAVHIISHGSEGTVKLGTTTLSDSNLSLYEEQIKEWGTGLTGTADILFYGCNIAQGEDGQAFVTHLSQISGADIAASTDRTGASPLGGDWKLEFQTGAIEATTIQDNTYNYVLDATPTSLTLQGLYAAWQDSTPENFTIADAELTINNNVFLSGTFNVTSSDSNQIKLSATQLNGFVGYGAATTGDTTDDQGLALSNGSLIFTLNSDHSYSYSINNASVESRGIDFLTVSTTINATGDQNGANISLNSTKVNLNNVASINGDIDFKVDNTSVNITGTDVEVFAGYGLSTPDTTDDIGVAVSNVGFSLSLNSNKQYSYSLDTANTALEFRGIPTDVLTIAAQAGQALTIAATGTDGELNFTVNNADITLGNYAKLSGNLGLKIAKDNTATTVTLNGSNISAFAGYGAATSDTTDDIGVAVSNVGFSLSLNSNKQYSYSLDTANTALEFRGIPTDVLSIAAQAGQALTIAATGTDGELNFTVNNADITLGNYAKLSGNLGLKIAKDNTATTVTLNGSNISAFAGYGANTTNTSDDVGLQIANTDFSLILNADKTYAYAFAGDVGLVGINGLTLGGHVQAVANKTGSSITLGNTLIASGVNQVSGTDLTLNIAGLTELSADLVFNIRESDGAILAAGKNILASVSLIDGMTGSLEDGTLGLVLLKDGTYALQGSGTANLSVAGLTFTGDLGVEINRTGKIIDETIAIGNQTVAVKFINPTDVSRFNASNLDMVLTDAVKDALINGAEQLIDLKQTLVPTYDSAGQPTSESPLTMSLPGTDTTLDSILGISSYLSLGDSVKAYIEPVQPSATPQTLKGLITSLRSNWLPTLPIANGLDFVIGKTGFSISYASENHYQKAINLAVDANAADFGIELDGKAQINVGVDLGIDFDLSFDWQNFSTKFDLNKLAFQATAAATDIQLGAYFGPLSMSIGSDEIGKQKGTAAITVGGSLSYVNNQLNVTTNNNRIDVMLPFYGSLGGYEFGNGVTPKVYLEGQIFNGSGLTFRTENFDKLLNFRNFGVADAIGMVKDIISWAKDYRQSDFMNIGIPFTELSVGSALDFATTINDNVLSKIDLYRPVVNIFTGSNGVLSAGQLTQTGQTFDSTWKGKVVTIQGLGDFNILKVENNTLTLENATNISQTGFNFSVHNKKEQIRTYQELIVAVNNSGILPVNVPMSYDPIQNAIIMPFSFRQDLPVLNNVALDLGLDLGELSLSTNAKTSLRASVDGRMDLVIDFDGPTGAEPINLYVDNVELNGNASFDVSDLEVAAKLGFLGLTAGGAGTGSGVHLAASISTGLDRDRQNNTPGDRRFGFNDLINGDLMDSFYLDIDGEGSAKLKGLKVNGGFGNISIAPNLELGVYAPNLLNLSGFQTVKQPVTESFDLQAQIASGAIQDKGIVVVIPNLSSIFDLKNLSFEQVIQGVQMGIDFIQESLADQPFYTTPIPVINTSLQESFKFLDDLTSKLELAAANPAGVLQEVELTIENALGLVDNNSLAADEQIFSLSLSDHYLNIHLGWQALFSQQFDFNLDLKTLKDLSGNALAPALDAIDALVDINGGGNVLFEALARLSFDVGIDINTLTTSNPDIFLRDYDPMTGKGTHAQIGARLEGKNLNLGFQVGPLEIAVDQASLVLDADGNINTKDYAGLLIAIDQKATSTQPDDGLYHILSESLTDNLSVKLLGGFDINLPISLSILGADFNLDPIHIQTNPAYGDQGLVQLFKHLAKSADAGIEKPLQMSFPDIRGQFASIGGNFSLLALINDPSFILNGVDSAVGTLEDVLNSGLAQNIPLIGEKLATAASFLRNMRTGVLADLRAKLSGNGKAIAYIRETLWNILGPSKLNLLLDANNDGQLDINDVQINWFDASGQKLQTWHQGDILPTGVDSIQFDLKMGGRIYGTGIDLPLDFKLPGFSLDVNGGFGLDIGWGFDFGFGLSLQDSFYLAASDDTTKPELHLDVSAFLDGTPTDPNVTTPFSAQGKLLFFKATLVDNNPNDKASGVYGQLGLDLLGDARGRLTLDRIFSGSLSKTINLKFGVDANLDLGMTLELDGAKGLPRLGGDFQASWNWELGKKVLAPTVGIKNLRIDVGSFVTDFLTPIASNIKSALEPVRPLIEILQTKIPGLDMLIPDNTVKGLINIVLQLKGRKPIDWAFLDEAQQMLNFVDKLANLQSTGWLPLGDIVGLGTKNVQGIAASNQNIPADIDNFLNQNTRTKPSTANQKFSKVPRSGFQVLPYIKDIGNWTKILTGGDATLFTYEMPILKFEADFSILLATIPLPPTPLDIKIRAFGTFGASVDLGFGYDTYGIRQAINSGNPLDAFDGFFIMDYALEKDDKGKLKLGQEKDELTLKASLGISAALSLGIFSVGLQGNITMTMGVDLQDIKKPTLYKNNEGYVTNQTWEGDGKIRISEMITMWNYQGGGPKNLVNLTGAINLSASAFVELDLGIGTIRVLDLQIFDIELINLTYNAPNVQPVLGEVRNGVLYLNMGSSASQRVYKNQDGGEIFTLDDQYGAGTVNVEYEGYYQSYSGVTSVVADGGEGDDTIDASRLKYATVNLKGGKGKDKLIAGWKGGTLDGGEGDDVLDASLAIDIVTLIGGDGKDRLTGGAGNDILIGGAGDDRLSSGTGNDTLEGGEGTDNLSGGEGNDTYMFADVFGLDRFSDSLGANIFDFTKAAQSINFTVGRRGISAEQGGGANAVKANGATVVKLRLGRGNDLVNISDFADRTIDIEDIGGDDTYRVRMGRSQATLADGVINLNDSSGAFDEVILEQTMNTSIALNQNQVKNGREILNYNSDVDRLTFLGKAAQFNRGTVLDFGGNVSFNNTDNNLISRLGRTDLRVIANNVNFQSQINSDAIIVDSFQTVIVPKILNAVNNGYIDLRTYRDLTDIKLSADLKVSSANNEDAQGGGWIRLTAADGSLINTNASEILGSNSHLIVKVKNQIGTVAAPILTDIGALTAATALHGQGDIVIQEKDSLNLLSNGDETPVQENPGLILPNLPKNPIWVTNSNWITNLTSDWRNQILDGANQYAVANGNGNIAITLLAQDSRLSLLSGEITGRTAGANIVLTADDMNFRTGANQVNGVGDLTLQANQLAWNYMLGGAAENRSGQDLNAIGVDNANVFELSNLDLGAIAGDFDTVTIGRTNVGNVMEIGDLFYGTRGKFVPDVARPLQAQQPEFRNTTTLKTDYLHIRGDVHATGEILNIETRNALIDSQNIHNTFGSTDSGVTAANLTFNVKEQMAVSGWLRATENLKINVYGSTGIGAMGTYEGEGPNSLRTNIGSEIAVLLADGLVDIDTVGSIKMAGLVDAKGANSTAKIYSDTVIQHLEGSIVQAKDRDGQIRIEAGQVILMDPGSAVIAGARFENIDGKPTAIKTGDGADVTMISPHELVIKGTVTTADQMNLTAGSPLNHYNDSYFSLLPKDQHGNDHYLTAIDEDQFGMLITGTLTSLADNTTLTLATQDDIIIRGNINVFGQNSHLKISTPTWAYIESILDVKNNIDILGGFNSLGTSTNGANTDGSSVYVHGTSRINSKQAGSKINIKGAQDVDIFGAVVAGGVIGENGVTFAQDSTVTVNAGQQIYLDTGLLASKSVVINGGAAGADDNGLGLIVTAAGGATALGLTSDNSGALISMNNQGNMEMMGTLVSGGKLNQTFDANGNMLSQTIDWSGEYGKILINSVGQAFIGGNTVDQQGNAIQTGGYLYAGDRIEINGGSNSSGTGAYIQAASELVTHTADSSIEINAAQDVDIQGLLLPGGQIQAVRDANGKYLGRYVTNYGGNSTIKVTAQNQVRIGQILRAGKQIDLIGGIDPVEPGVANSGKGMVVYGSTQLETWRENSQINLDAPGRIDILAPAHTNEIEAAGFYELATGVVSQDITLKLRIDKVNFVMEATVTLPKSVTTNNTNIVDLINDLNNTIKAATWTVVNTQDSTVNPIGSTYTGFDQYDMTVKLRDGRLMLTSSYATTLLKNGSINANLLGFTNLTTNLTSNLPYAIKAGEIGSQVTIGSPTRPNGKLYIAGKVLGYEAINLNSGTSPDGIDIDLDYTGLLETRDGSIILDIGAYGIVKGDVIAAGTGSDVVITADNTIELYGSLTAEDQVRLSAGTTIAAGQTTVHTFGTSKIEGRLVNITGLNDVIIDSTIGEGSVGMTNIDIAATYGDLTLARTSGRIITDADLTLTGKNISVEGVLRHTQGDANANTTEVLIDATNNVTLNTDIISQGTVKINAVNQIQGYNGQVLVQGTGEVLNLNQTNANGNISFGRTILVNGKYQQQGFDLQGIANLTVNSAGTVNIGSGVRLLSSADNSNIDITANVINVIGSLLAGATLNNNNVTWTGKTANVNLTAADVVTFGGAGADNVTGAMVTRGGSAQATGNVNITVNGGANLLDFSINSLSSIKSDARAAFSETGTPLFSDITDSSINLTAQGQVEIDGLMQTYDNNSDITIDSAGLLLINGYLKAEDTLTVDGGTSSQGYGLMLTPLIYQDPQGRFVNSAGFYINADGEYVNANGVKLALNAAPVASSEAAANLTRVSGGTLDTAANGFINISAESGIVLSGQVAPFNGTTVNPEKVTIISENNAGDVFIDNAVGAKSQIIIKGRNLYLVDYRETNPQASILPNNALIQTYGSGNLTLTDPAIQIQGTGEVIIAKSQAPLTRALVDAHKDIEVIANKLWIQGYLASRGNSDITLNVVGDATINGLVTADRNLNLRTGINPNWSINTLRGTITRSQLNGGNVLLNGKGTLTATLGSVSVVAGGTVTVDADVILGDGTKPVPLPFITQKGITVPVVTGTKQISDGTVLVESVNWIPTTVTEQVGVDNVRVGSKFYTMDVTLTQDSFWNPTTQTEREYFVNKVDYSVNASGQLIIGGSTYNVNWGSSGKPSVDHVFGGLSDEQRLVVLDKLGYYQLYDFSYTNAKINQTINGNPTVQTWNPTWANNTAKTIINVPVDGWNNSTDSRQNKYIRVISGSETDVKNVLRVVSQGSPTAWNENVGYYWDNANVKYTQDKSTLTTYYHNGAWVQDYDNSPTRWAVSYYDSGTRNYSINERNQGINPLSSPISGINHGQTPDWNADLNFVAQNDNKSTYGYAPTQYFSTTASRASGAYYSSSRNNINVGYDPNNYLADSWTSTYDPNYDSFNTIIGIIPAYVLVLAIHPNRAGETSWFSTGTSGAPWDNFYSSAAFWYRGRNVTSPTESSPNEYRATVYDGPNMTGKSYTFTGQDIDINHLDSIGMNDNISSILVERKVKTWAGSQLYENYNDYWYNWTSTNTTIYDKRLTLQYQWVSNQEDIYDNRARYETRDIQLKNVSVQTNNKFRTENITEDQTIWVTERQNSNQKLPFGAFNNDTIRAANGITIDATGNISIAGKLVANSASSNININSLGDITIQGKLPVGSSASDTLAAPSYISAQNLINITGSSVSVLDFSELFANNSTGQVNITSTSSTGDINFAGAINAGTTATSGTQVQLNAGNDLNLVGLLNVGNGVIANAGQVGGIGNITGNNYTFIQTGSNGNINLTAGATTGNIDLPSGWLITGTANLTALQGSINNYKVNNSVFANGLITANNINLVGKSGINANLKVTNLSVTNSSTGDINLTLDSTSTINATAINTNDGDIDIKSVSGIRLRNATALASGNDINIISGGAVTVDRLQAYNNLSLKAAGALILDLDNDAYLSAGTTMNLSAASISRNNTNRINVPTLDIKSGGSLNLYTQVSTLSLTTGAAGDVSIDNKAANLSLTSALIGDGNFTLNTSGILTANLVKVINNSQGRNVTLTSVGNLTIGQIDAGNYADYDANGNLVSYSQINLTANGGGDILALNSNDDIADLIAVKANLSATGTGGEIGLLEVDLAEITAFADGNIQIEGIGKIGTANRALNMPQMTSNTGNILVSNLGSLTSSAQLSVAPGTGIIDLNSKQGDLVITVINGDVLLNAQSISLRATQALTIDSSITLDAINVNLSAGDSGVVQGGVKLPIVKTDNLTFEVGSDNIIISPESFAKFTEKTSGSTTTVSLKARGNLQITGTYAGYYKYRDTATQVDYYLDKGDISQSTVYNSALVALTPAEQANVALAPVLNTVQYQLREPQSGKFIYTGNDGREYYADTNLSGNIYSRQINQSGAYLAAGYYAYAVTENITGQVPVNKIIYSTQSDYKLLKQQNPTYSDVQIYFTKITNASSLNLQAKLQSELAGAIKLSQSAGQLATAQTSFGLSADNLILNAQKDLGSLNFQQMITTASYVEITTGDNMVLTGSPVSNNLVLSSLGYYDGANLMGGSISTSSGTVLNSNNINVSALKNISIATNANTLNASVMGSGTITVNETNDLTLNNVIANDGAVTITAGGGLTIRNVTTDTGAVTLTANSILGGTEVTDIRANALTLKTSAGIATTNNALQTSVNTLTIAPSSGDIYLDNVGVLTVNNASLTTGSLDLENWGALTVGAVTVNSGNLAIFTQGLLALAQNGNMSASGTINLEAGDSAAAGDNLTIYTNVSISAGGTITLKAGDDLTLTSTARLTTPGAVNIITDQGVTDVGVGSNVNLYGNGTVNAATVNITTGDDGDRITLYSNKAATTINAGASHDIITLSNFSNTLNDFTVAVTVNGGIGVNTLNILNQGDTIGRNISLTATTINGVGAGVNYNSVQKVNLYLGSGNDAITANNTVTAAIFVDGNGGTDTFGQDFSLRTDDLNLTVDLQNFIPSTIDYADVEQIGLILGSGNDTVTLVNPILKSNSMFSIVGNAGSDRLNLDFSANTSGFNEAITVNGSYVSGLGLDTRLQYTTIETLKIQLGAGADMINLTNNFTNNLELNTSSGNDTVTLNSSQGKTLINTEAGSDIIQVKAINADTTVDAGSGNDTIQIYNDSNTVNNIAAALTLIGGNDTDTITITDSGDTTANTGILTSTTLIGLGMTNGGITYSNGETLNINLGSGADNFTINSTHANQTNLNTNAGADTVRIKTIIGATTVNSGTEDDNIQIYNDSNTVDDIAASLTISGDAGTDTITVNDASDTNDNTGILTNTNVTGLDMAGSITYSNGEILNINLGSGADNFTINSTHTNQTNLNTNAGADTVRIKTISGATNVSTGTEDDNIQIYNDSNTVDNIAASLTVSGDAGTDTITVNDASDTNDNTGILTSTSVTGLDMAGSITYSNGEILNINLGSGADNFTINSTHTGQTNLNTNAGADTVTINDASGILSVNSGDGNDNLIVNATRATTNIDTVAGQDSIRIKSINAATTVNSGTEDDTITVGNDSNTVDNIAASLTISGDAGTDTITVNDSSDTNDNTGILTSTSVTGLDMAGSITYSNAETLNINLGSGADNFTINSTHTNQTNLNTNAGADTVRIKTISGATTVNSGTEDDNIQIYNDSNTVDNIAASLTISGDAGTDTITVNDASDTNDNTGILTNTT</sequence>
<dbReference type="EMBL" id="CP099464">
    <property type="protein sequence ID" value="UUO18089.1"/>
    <property type="molecule type" value="Genomic_DNA"/>
</dbReference>
<proteinExistence type="predicted"/>
<dbReference type="InterPro" id="IPR025592">
    <property type="entry name" value="DUF4347"/>
</dbReference>
<feature type="domain" description="DUF4347" evidence="2">
    <location>
        <begin position="46"/>
        <end position="195"/>
    </location>
</feature>
<gene>
    <name evidence="3" type="ORF">NG743_24520</name>
</gene>
<dbReference type="InterPro" id="IPR011049">
    <property type="entry name" value="Serralysin-like_metalloprot_C"/>
</dbReference>
<dbReference type="PROSITE" id="PS00330">
    <property type="entry name" value="HEMOLYSIN_CALCIUM"/>
    <property type="match status" value="2"/>
</dbReference>
<dbReference type="Pfam" id="PF00353">
    <property type="entry name" value="HemolysinCabind"/>
    <property type="match status" value="1"/>
</dbReference>
<feature type="region of interest" description="Disordered" evidence="1">
    <location>
        <begin position="2706"/>
        <end position="2727"/>
    </location>
</feature>
<accession>A0ABY5M890</accession>
<dbReference type="Gene3D" id="2.60.20.10">
    <property type="entry name" value="Crystallins"/>
    <property type="match status" value="1"/>
</dbReference>
<evidence type="ECO:0000259" key="2">
    <source>
        <dbReference type="Pfam" id="PF14252"/>
    </source>
</evidence>
<dbReference type="SUPFAM" id="SSF51120">
    <property type="entry name" value="beta-Roll"/>
    <property type="match status" value="3"/>
</dbReference>